<protein>
    <submittedName>
        <fullName evidence="1">Uncharacterized protein</fullName>
    </submittedName>
</protein>
<sequence>MKSIKIIDSPEEKPQKKESYQIKTLNNFVKQYRDPNKLAEAFPSFKKRVRKVTDLDEIPRIPQELIRITEEKTLFQIIKWYSTLDGRTETFFDDGSPLPKISEMQIISQVTSMISKDETKIYTNTWILKRG</sequence>
<dbReference type="EMBL" id="LAZR01001036">
    <property type="protein sequence ID" value="KKN52060.1"/>
    <property type="molecule type" value="Genomic_DNA"/>
</dbReference>
<comment type="caution">
    <text evidence="1">The sequence shown here is derived from an EMBL/GenBank/DDBJ whole genome shotgun (WGS) entry which is preliminary data.</text>
</comment>
<reference evidence="1" key="1">
    <citation type="journal article" date="2015" name="Nature">
        <title>Complex archaea that bridge the gap between prokaryotes and eukaryotes.</title>
        <authorList>
            <person name="Spang A."/>
            <person name="Saw J.H."/>
            <person name="Jorgensen S.L."/>
            <person name="Zaremba-Niedzwiedzka K."/>
            <person name="Martijn J."/>
            <person name="Lind A.E."/>
            <person name="van Eijk R."/>
            <person name="Schleper C."/>
            <person name="Guy L."/>
            <person name="Ettema T.J."/>
        </authorList>
    </citation>
    <scope>NUCLEOTIDE SEQUENCE</scope>
</reference>
<evidence type="ECO:0000313" key="1">
    <source>
        <dbReference type="EMBL" id="KKN52060.1"/>
    </source>
</evidence>
<accession>A0A0F9R652</accession>
<proteinExistence type="predicted"/>
<organism evidence="1">
    <name type="scientific">marine sediment metagenome</name>
    <dbReference type="NCBI Taxonomy" id="412755"/>
    <lineage>
        <taxon>unclassified sequences</taxon>
        <taxon>metagenomes</taxon>
        <taxon>ecological metagenomes</taxon>
    </lineage>
</organism>
<gene>
    <name evidence="1" type="ORF">LCGC14_0616400</name>
</gene>
<dbReference type="AlphaFoldDB" id="A0A0F9R652"/>
<name>A0A0F9R652_9ZZZZ</name>